<dbReference type="KEGG" id="smaz:LH19_06950"/>
<organism evidence="1 2">
    <name type="scientific">Sphingopyxis macrogoltabida</name>
    <name type="common">Sphingomonas macrogoltabidus</name>
    <dbReference type="NCBI Taxonomy" id="33050"/>
    <lineage>
        <taxon>Bacteria</taxon>
        <taxon>Pseudomonadati</taxon>
        <taxon>Pseudomonadota</taxon>
        <taxon>Alphaproteobacteria</taxon>
        <taxon>Sphingomonadales</taxon>
        <taxon>Sphingomonadaceae</taxon>
        <taxon>Sphingopyxis</taxon>
    </lineage>
</organism>
<dbReference type="AlphaFoldDB" id="A0AAC9AVG8"/>
<accession>A0AAC9AVG8</accession>
<keyword evidence="2" id="KW-1185">Reference proteome</keyword>
<evidence type="ECO:0000313" key="1">
    <source>
        <dbReference type="EMBL" id="AMU89929.1"/>
    </source>
</evidence>
<dbReference type="EMBL" id="CP013344">
    <property type="protein sequence ID" value="AMU89929.1"/>
    <property type="molecule type" value="Genomic_DNA"/>
</dbReference>
<reference evidence="1 2" key="2">
    <citation type="journal article" date="2016" name="Genome Announc.">
        <title>Complete Genome Sequence of Sphingopyxis macrogoltabida Strain 203N (NBRC 111659), a Polyethylene Glycol Degrader.</title>
        <authorList>
            <person name="Ohtsubo Y."/>
            <person name="Nonoyama S."/>
            <person name="Nagata Y."/>
            <person name="Numata M."/>
            <person name="Tsuchikane K."/>
            <person name="Hosoyama A."/>
            <person name="Yamazoe A."/>
            <person name="Tsuda M."/>
            <person name="Fujita N."/>
            <person name="Kawai F."/>
        </authorList>
    </citation>
    <scope>NUCLEOTIDE SEQUENCE [LARGE SCALE GENOMIC DNA]</scope>
    <source>
        <strain evidence="1 2">203N</strain>
    </source>
</reference>
<reference evidence="2" key="1">
    <citation type="submission" date="2015-11" db="EMBL/GenBank/DDBJ databases">
        <title>Complete genome sequence of a polyethylene-glycol degrader Sphingopyxis macrogoltabida 203N (NBRC 111659).</title>
        <authorList>
            <person name="Yoshiyuki O."/>
            <person name="Shouta N."/>
            <person name="Nagata Y."/>
            <person name="Numata M."/>
            <person name="Tsuchikane K."/>
            <person name="Hosoyama A."/>
            <person name="Yamazoe A."/>
            <person name="Tsuda M."/>
            <person name="Fujita N."/>
            <person name="Kawai F."/>
        </authorList>
    </citation>
    <scope>NUCLEOTIDE SEQUENCE [LARGE SCALE GENOMIC DNA]</scope>
    <source>
        <strain evidence="2">203N</strain>
    </source>
</reference>
<proteinExistence type="predicted"/>
<dbReference type="Proteomes" id="UP000076088">
    <property type="component" value="Chromosome"/>
</dbReference>
<name>A0AAC9AVG8_SPHMC</name>
<protein>
    <submittedName>
        <fullName evidence="1">Uncharacterized protein</fullName>
    </submittedName>
</protein>
<sequence length="154" mass="17961">MARHDRIPANELRSTLDYAEAVIGSANFHLFHDIEPGSIDFRMVVGRLLDLGAPIADWRFDPRVFAVQLTDEMPVYYETVRYHEDTRRYGGEAAEALRGIRREYEKRLIDWLYADKPKVRMPSHEGKVCHWLIQHMPSVEEFVDEDFPVMGAVQ</sequence>
<gene>
    <name evidence="1" type="ORF">ATM17_12870</name>
</gene>
<dbReference type="RefSeq" id="WP_054726199.1">
    <property type="nucleotide sequence ID" value="NZ_CP009429.1"/>
</dbReference>
<evidence type="ECO:0000313" key="2">
    <source>
        <dbReference type="Proteomes" id="UP000076088"/>
    </source>
</evidence>